<evidence type="ECO:0000313" key="14">
    <source>
        <dbReference type="EMBL" id="ADL53896.1"/>
    </source>
</evidence>
<dbReference type="InterPro" id="IPR050222">
    <property type="entry name" value="MATE_MdtK"/>
</dbReference>
<keyword evidence="10" id="KW-0406">Ion transport</keyword>
<evidence type="ECO:0000256" key="2">
    <source>
        <dbReference type="ARBA" id="ARBA00004651"/>
    </source>
</evidence>
<dbReference type="RefSeq" id="WP_010074249.1">
    <property type="nucleotide sequence ID" value="NC_014393.1"/>
</dbReference>
<accession>D9SNA4</accession>
<evidence type="ECO:0000256" key="8">
    <source>
        <dbReference type="ARBA" id="ARBA00022692"/>
    </source>
</evidence>
<evidence type="ECO:0000256" key="12">
    <source>
        <dbReference type="ARBA" id="ARBA00031636"/>
    </source>
</evidence>
<evidence type="ECO:0000256" key="13">
    <source>
        <dbReference type="SAM" id="Phobius"/>
    </source>
</evidence>
<evidence type="ECO:0000256" key="4">
    <source>
        <dbReference type="ARBA" id="ARBA00020268"/>
    </source>
</evidence>
<evidence type="ECO:0000256" key="5">
    <source>
        <dbReference type="ARBA" id="ARBA00022448"/>
    </source>
</evidence>
<dbReference type="STRING" id="573061.Clocel_4235"/>
<evidence type="ECO:0000256" key="3">
    <source>
        <dbReference type="ARBA" id="ARBA00010199"/>
    </source>
</evidence>
<keyword evidence="15" id="KW-1185">Reference proteome</keyword>
<dbReference type="HOGENOM" id="CLU_012893_5_0_9"/>
<organism evidence="14 15">
    <name type="scientific">Clostridium cellulovorans (strain ATCC 35296 / DSM 3052 / OCM 3 / 743B)</name>
    <dbReference type="NCBI Taxonomy" id="573061"/>
    <lineage>
        <taxon>Bacteria</taxon>
        <taxon>Bacillati</taxon>
        <taxon>Bacillota</taxon>
        <taxon>Clostridia</taxon>
        <taxon>Eubacteriales</taxon>
        <taxon>Clostridiaceae</taxon>
        <taxon>Clostridium</taxon>
    </lineage>
</organism>
<dbReference type="eggNOG" id="COG0534">
    <property type="taxonomic scope" value="Bacteria"/>
</dbReference>
<feature type="transmembrane region" description="Helical" evidence="13">
    <location>
        <begin position="133"/>
        <end position="157"/>
    </location>
</feature>
<dbReference type="Proteomes" id="UP000002730">
    <property type="component" value="Chromosome"/>
</dbReference>
<keyword evidence="9 13" id="KW-1133">Transmembrane helix</keyword>
<dbReference type="EMBL" id="CP002160">
    <property type="protein sequence ID" value="ADL53896.1"/>
    <property type="molecule type" value="Genomic_DNA"/>
</dbReference>
<keyword evidence="6" id="KW-0050">Antiport</keyword>
<dbReference type="NCBIfam" id="TIGR00797">
    <property type="entry name" value="matE"/>
    <property type="match status" value="1"/>
</dbReference>
<feature type="transmembrane region" description="Helical" evidence="13">
    <location>
        <begin position="361"/>
        <end position="377"/>
    </location>
</feature>
<keyword evidence="11 13" id="KW-0472">Membrane</keyword>
<comment type="subcellular location">
    <subcellularLocation>
        <location evidence="2">Cell membrane</location>
        <topology evidence="2">Multi-pass membrane protein</topology>
    </subcellularLocation>
</comment>
<proteinExistence type="inferred from homology"/>
<dbReference type="Pfam" id="PF01554">
    <property type="entry name" value="MatE"/>
    <property type="match status" value="2"/>
</dbReference>
<evidence type="ECO:0000256" key="10">
    <source>
        <dbReference type="ARBA" id="ARBA00023065"/>
    </source>
</evidence>
<dbReference type="CDD" id="cd13138">
    <property type="entry name" value="MATE_yoeA_like"/>
    <property type="match status" value="1"/>
</dbReference>
<feature type="transmembrane region" description="Helical" evidence="13">
    <location>
        <begin position="410"/>
        <end position="430"/>
    </location>
</feature>
<reference evidence="14 15" key="1">
    <citation type="submission" date="2010-08" db="EMBL/GenBank/DDBJ databases">
        <title>Complete sequence of Clostridium cellulovorans 743B.</title>
        <authorList>
            <consortium name="US DOE Joint Genome Institute"/>
            <person name="Lucas S."/>
            <person name="Copeland A."/>
            <person name="Lapidus A."/>
            <person name="Cheng J.-F."/>
            <person name="Bruce D."/>
            <person name="Goodwin L."/>
            <person name="Pitluck S."/>
            <person name="Chertkov O."/>
            <person name="Detter J.C."/>
            <person name="Han C."/>
            <person name="Tapia R."/>
            <person name="Land M."/>
            <person name="Hauser L."/>
            <person name="Chang Y.-J."/>
            <person name="Jeffries C."/>
            <person name="Kyrpides N."/>
            <person name="Ivanova N."/>
            <person name="Mikhailova N."/>
            <person name="Hemme C.L."/>
            <person name="Woyke T."/>
        </authorList>
    </citation>
    <scope>NUCLEOTIDE SEQUENCE [LARGE SCALE GENOMIC DNA]</scope>
    <source>
        <strain evidence="15">ATCC 35296 / DSM 3052 / OCM 3 / 743B</strain>
    </source>
</reference>
<dbReference type="GO" id="GO:0005886">
    <property type="term" value="C:plasma membrane"/>
    <property type="evidence" value="ECO:0007669"/>
    <property type="project" value="UniProtKB-SubCell"/>
</dbReference>
<dbReference type="GO" id="GO:0042910">
    <property type="term" value="F:xenobiotic transmembrane transporter activity"/>
    <property type="evidence" value="ECO:0007669"/>
    <property type="project" value="InterPro"/>
</dbReference>
<evidence type="ECO:0000313" key="15">
    <source>
        <dbReference type="Proteomes" id="UP000002730"/>
    </source>
</evidence>
<name>D9SNA4_CLOC7</name>
<dbReference type="OrthoDB" id="9776324at2"/>
<sequence length="449" mass="48460">MTDLTKGNTLKLIITFAIPILIGNLFQQLYNLIDTVIVGQTLGVKALAAVGATSPIIGLLLSFAIGMTNGYSVVIARFFGANDIKEMKKAVAGTVVLGLATSILFTVVSLIGIRPVLRILATPDDVIDGAYSFARIIIMGLTFSMLYNMFSSVLRALGDTKSPLYFLIISTVVNIILDYLFICGFGMGVEGAAFATVLSILLSAVLCFIYILKNYPILRLKKEDFNLNRSIIMDLFSTGISMGLMLSVVAIGTVILQNAINGFGTETIAAHTAARKITEMFMLPLSTVSVTAATFSSQNYGANKPDRIKKGFIQLILISWVWSTVVVIMSFTIVPLIVSGITGTAETEIIDTATRYLRIDTPFYYVLGILLVLRSAMQGIGQKVVPIMASVIELVGKVIAAYYLAPKLGYLGICITEPIIWIACALFLVIKGFGIMQKGMAFSPQSQAE</sequence>
<comment type="similarity">
    <text evidence="3">Belongs to the multi antimicrobial extrusion (MATE) (TC 2.A.66.1) family.</text>
</comment>
<comment type="function">
    <text evidence="1">Multidrug efflux pump.</text>
</comment>
<gene>
    <name evidence="14" type="ordered locus">Clocel_4235</name>
</gene>
<evidence type="ECO:0000256" key="9">
    <source>
        <dbReference type="ARBA" id="ARBA00022989"/>
    </source>
</evidence>
<feature type="transmembrane region" description="Helical" evidence="13">
    <location>
        <begin position="12"/>
        <end position="30"/>
    </location>
</feature>
<dbReference type="GO" id="GO:0015297">
    <property type="term" value="F:antiporter activity"/>
    <property type="evidence" value="ECO:0007669"/>
    <property type="project" value="UniProtKB-KW"/>
</dbReference>
<feature type="transmembrane region" description="Helical" evidence="13">
    <location>
        <begin position="56"/>
        <end position="79"/>
    </location>
</feature>
<dbReference type="PIRSF" id="PIRSF006603">
    <property type="entry name" value="DinF"/>
    <property type="match status" value="1"/>
</dbReference>
<protein>
    <recommendedName>
        <fullName evidence="4">Probable multidrug resistance protein NorM</fullName>
    </recommendedName>
    <alternativeName>
        <fullName evidence="12">Multidrug-efflux transporter</fullName>
    </alternativeName>
</protein>
<evidence type="ECO:0000256" key="7">
    <source>
        <dbReference type="ARBA" id="ARBA00022475"/>
    </source>
</evidence>
<keyword evidence="7" id="KW-1003">Cell membrane</keyword>
<keyword evidence="5" id="KW-0813">Transport</keyword>
<feature type="transmembrane region" description="Helical" evidence="13">
    <location>
        <begin position="91"/>
        <end position="113"/>
    </location>
</feature>
<dbReference type="GO" id="GO:0006811">
    <property type="term" value="P:monoatomic ion transport"/>
    <property type="evidence" value="ECO:0007669"/>
    <property type="project" value="UniProtKB-KW"/>
</dbReference>
<evidence type="ECO:0000256" key="11">
    <source>
        <dbReference type="ARBA" id="ARBA00023136"/>
    </source>
</evidence>
<feature type="transmembrane region" description="Helical" evidence="13">
    <location>
        <begin position="233"/>
        <end position="260"/>
    </location>
</feature>
<evidence type="ECO:0000256" key="6">
    <source>
        <dbReference type="ARBA" id="ARBA00022449"/>
    </source>
</evidence>
<dbReference type="InterPro" id="IPR048279">
    <property type="entry name" value="MdtK-like"/>
</dbReference>
<dbReference type="InterPro" id="IPR002528">
    <property type="entry name" value="MATE_fam"/>
</dbReference>
<feature type="transmembrane region" description="Helical" evidence="13">
    <location>
        <begin position="193"/>
        <end position="212"/>
    </location>
</feature>
<dbReference type="AlphaFoldDB" id="D9SNA4"/>
<dbReference type="PANTHER" id="PTHR43298">
    <property type="entry name" value="MULTIDRUG RESISTANCE PROTEIN NORM-RELATED"/>
    <property type="match status" value="1"/>
</dbReference>
<feature type="transmembrane region" description="Helical" evidence="13">
    <location>
        <begin position="164"/>
        <end position="187"/>
    </location>
</feature>
<evidence type="ECO:0000256" key="1">
    <source>
        <dbReference type="ARBA" id="ARBA00003408"/>
    </source>
</evidence>
<feature type="transmembrane region" description="Helical" evidence="13">
    <location>
        <begin position="312"/>
        <end position="341"/>
    </location>
</feature>
<dbReference type="PANTHER" id="PTHR43298:SF2">
    <property type="entry name" value="FMN_FAD EXPORTER YEEO-RELATED"/>
    <property type="match status" value="1"/>
</dbReference>
<keyword evidence="8 13" id="KW-0812">Transmembrane</keyword>
<dbReference type="KEGG" id="ccb:Clocel_4235"/>